<evidence type="ECO:0000256" key="1">
    <source>
        <dbReference type="ARBA" id="ARBA00004123"/>
    </source>
</evidence>
<dbReference type="AlphaFoldDB" id="A0A8T0DNV7"/>
<dbReference type="GO" id="GO:0006357">
    <property type="term" value="P:regulation of transcription by RNA polymerase II"/>
    <property type="evidence" value="ECO:0007669"/>
    <property type="project" value="TreeGrafter"/>
</dbReference>
<dbReference type="GO" id="GO:0000978">
    <property type="term" value="F:RNA polymerase II cis-regulatory region sequence-specific DNA binding"/>
    <property type="evidence" value="ECO:0007669"/>
    <property type="project" value="TreeGrafter"/>
</dbReference>
<keyword evidence="7" id="KW-0539">Nucleus</keyword>
<dbReference type="EMBL" id="JTDF01002287">
    <property type="protein sequence ID" value="KAF8568972.1"/>
    <property type="molecule type" value="Genomic_DNA"/>
</dbReference>
<dbReference type="GO" id="GO:0005634">
    <property type="term" value="C:nucleus"/>
    <property type="evidence" value="ECO:0007669"/>
    <property type="project" value="UniProtKB-SubCell"/>
</dbReference>
<keyword evidence="2" id="KW-0479">Metal-binding</keyword>
<dbReference type="Gene3D" id="3.30.160.60">
    <property type="entry name" value="Classic Zinc Finger"/>
    <property type="match status" value="3"/>
</dbReference>
<dbReference type="PANTHER" id="PTHR24404">
    <property type="entry name" value="ZINC FINGER PROTEIN"/>
    <property type="match status" value="1"/>
</dbReference>
<keyword evidence="6" id="KW-0238">DNA-binding</keyword>
<evidence type="ECO:0000259" key="9">
    <source>
        <dbReference type="PROSITE" id="PS50157"/>
    </source>
</evidence>
<accession>A0A8T0DNV7</accession>
<dbReference type="SUPFAM" id="SSF57667">
    <property type="entry name" value="beta-beta-alpha zinc fingers"/>
    <property type="match status" value="1"/>
</dbReference>
<proteinExistence type="predicted"/>
<comment type="caution">
    <text evidence="10">The sequence shown here is derived from an EMBL/GenBank/DDBJ whole genome shotgun (WGS) entry which is preliminary data.</text>
</comment>
<name>A0A8T0DNV7_9TREM</name>
<feature type="domain" description="C2H2-type" evidence="9">
    <location>
        <begin position="239"/>
        <end position="266"/>
    </location>
</feature>
<dbReference type="GO" id="GO:0008270">
    <property type="term" value="F:zinc ion binding"/>
    <property type="evidence" value="ECO:0007669"/>
    <property type="project" value="UniProtKB-KW"/>
</dbReference>
<evidence type="ECO:0000256" key="3">
    <source>
        <dbReference type="ARBA" id="ARBA00022737"/>
    </source>
</evidence>
<dbReference type="PROSITE" id="PS50157">
    <property type="entry name" value="ZINC_FINGER_C2H2_2"/>
    <property type="match status" value="2"/>
</dbReference>
<organism evidence="10 11">
    <name type="scientific">Paragonimus westermani</name>
    <dbReference type="NCBI Taxonomy" id="34504"/>
    <lineage>
        <taxon>Eukaryota</taxon>
        <taxon>Metazoa</taxon>
        <taxon>Spiralia</taxon>
        <taxon>Lophotrochozoa</taxon>
        <taxon>Platyhelminthes</taxon>
        <taxon>Trematoda</taxon>
        <taxon>Digenea</taxon>
        <taxon>Plagiorchiida</taxon>
        <taxon>Troglotremata</taxon>
        <taxon>Troglotrematidae</taxon>
        <taxon>Paragonimus</taxon>
    </lineage>
</organism>
<keyword evidence="4 8" id="KW-0863">Zinc-finger</keyword>
<dbReference type="PANTHER" id="PTHR24404:SF114">
    <property type="entry name" value="KLUMPFUSS, ISOFORM B-RELATED"/>
    <property type="match status" value="1"/>
</dbReference>
<dbReference type="InterPro" id="IPR050589">
    <property type="entry name" value="Ikaros_C2H2-ZF"/>
</dbReference>
<evidence type="ECO:0000313" key="10">
    <source>
        <dbReference type="EMBL" id="KAF8568972.1"/>
    </source>
</evidence>
<dbReference type="PROSITE" id="PS00028">
    <property type="entry name" value="ZINC_FINGER_C2H2_1"/>
    <property type="match status" value="4"/>
</dbReference>
<keyword evidence="3" id="KW-0677">Repeat</keyword>
<dbReference type="InterPro" id="IPR013087">
    <property type="entry name" value="Znf_C2H2_type"/>
</dbReference>
<protein>
    <recommendedName>
        <fullName evidence="9">C2H2-type domain-containing protein</fullName>
    </recommendedName>
</protein>
<dbReference type="SMART" id="SM00355">
    <property type="entry name" value="ZnF_C2H2"/>
    <property type="match status" value="9"/>
</dbReference>
<dbReference type="InterPro" id="IPR036236">
    <property type="entry name" value="Znf_C2H2_sf"/>
</dbReference>
<evidence type="ECO:0000256" key="8">
    <source>
        <dbReference type="PROSITE-ProRule" id="PRU00042"/>
    </source>
</evidence>
<comment type="subcellular location">
    <subcellularLocation>
        <location evidence="1">Nucleus</location>
    </subcellularLocation>
</comment>
<evidence type="ECO:0000256" key="6">
    <source>
        <dbReference type="ARBA" id="ARBA00023125"/>
    </source>
</evidence>
<dbReference type="OrthoDB" id="6077919at2759"/>
<evidence type="ECO:0000256" key="4">
    <source>
        <dbReference type="ARBA" id="ARBA00022771"/>
    </source>
</evidence>
<reference evidence="10 11" key="1">
    <citation type="submission" date="2019-07" db="EMBL/GenBank/DDBJ databases">
        <title>Annotation for the trematode Paragonimus westermani.</title>
        <authorList>
            <person name="Choi Y.-J."/>
        </authorList>
    </citation>
    <scope>NUCLEOTIDE SEQUENCE [LARGE SCALE GENOMIC DNA]</scope>
    <source>
        <strain evidence="10">180907_Pwestermani</strain>
    </source>
</reference>
<keyword evidence="11" id="KW-1185">Reference proteome</keyword>
<evidence type="ECO:0000256" key="5">
    <source>
        <dbReference type="ARBA" id="ARBA00022833"/>
    </source>
</evidence>
<evidence type="ECO:0000313" key="11">
    <source>
        <dbReference type="Proteomes" id="UP000699462"/>
    </source>
</evidence>
<gene>
    <name evidence="10" type="ORF">P879_05711</name>
</gene>
<sequence length="561" mass="63530">MSEIPIGNMPRGRRSQLYGLEFHCDCEWEDCNEHFPDLGGLQTHQLDHFKSRYEVALRSDVGPRCGLCNVLLDLNDWDYWERHSHYHAWTIWLRIKGTQIQKINDWPSCLADPSSRNQVPELPTPFGCGWEYCEYRTNNISEFLVHVSKHPDEYTDSRYPPDAELKCLWENCTYVARRLKNLTSHLDSHVQGKRVACPSCGLLLVNFAKFEDHLKRQQIQLVNKSSEAVPTLHHSVQPVRCSRCQRLFATEKLLLTHMQRHVNTVKCPFCDMTVFDKTVLDRHILFRHTSEKPFACDQCDYRCKLACLLTRHVQLRHSKKPSRINKIIMDTDLDNQPSPTSPTPVIGPLAAAGALSLLNSVDNGSNQPSPTSPTPVIGPLAAAGALSLLNSVDNGSSVLSEQTKRISYNPNTSICSRSVFQSARWIRCAQPGCRFRTTKRLGYFVHIGRKHPSLFQTQVTEAAAANSSQSGYHCLTGLYVCHLCPTVKRRGFDLSKHLMRDHQLTRPSGHVRFTYAISDDGQYRLQRTRLDTVPVATALLGETVVNRLLTTTTTQPTSVAS</sequence>
<evidence type="ECO:0000256" key="7">
    <source>
        <dbReference type="ARBA" id="ARBA00023242"/>
    </source>
</evidence>
<dbReference type="GO" id="GO:0003700">
    <property type="term" value="F:DNA-binding transcription factor activity"/>
    <property type="evidence" value="ECO:0007669"/>
    <property type="project" value="TreeGrafter"/>
</dbReference>
<feature type="domain" description="C2H2-type" evidence="9">
    <location>
        <begin position="265"/>
        <end position="293"/>
    </location>
</feature>
<evidence type="ECO:0000256" key="2">
    <source>
        <dbReference type="ARBA" id="ARBA00022723"/>
    </source>
</evidence>
<keyword evidence="5" id="KW-0862">Zinc</keyword>
<dbReference type="Proteomes" id="UP000699462">
    <property type="component" value="Unassembled WGS sequence"/>
</dbReference>